<name>A0ABY2IW09_9MICO</name>
<keyword evidence="1" id="KW-0812">Transmembrane</keyword>
<organism evidence="3 4">
    <name type="scientific">Cryobacterium breve</name>
    <dbReference type="NCBI Taxonomy" id="1259258"/>
    <lineage>
        <taxon>Bacteria</taxon>
        <taxon>Bacillati</taxon>
        <taxon>Actinomycetota</taxon>
        <taxon>Actinomycetes</taxon>
        <taxon>Micrococcales</taxon>
        <taxon>Microbacteriaceae</taxon>
        <taxon>Cryobacterium</taxon>
    </lineage>
</organism>
<feature type="signal peptide" evidence="2">
    <location>
        <begin position="1"/>
        <end position="33"/>
    </location>
</feature>
<dbReference type="EMBL" id="SOGJ01000028">
    <property type="protein sequence ID" value="TFC96102.1"/>
    <property type="molecule type" value="Genomic_DNA"/>
</dbReference>
<dbReference type="Proteomes" id="UP000298355">
    <property type="component" value="Unassembled WGS sequence"/>
</dbReference>
<feature type="transmembrane region" description="Helical" evidence="1">
    <location>
        <begin position="426"/>
        <end position="446"/>
    </location>
</feature>
<protein>
    <recommendedName>
        <fullName evidence="5">Gram-positive cocci surface proteins LPxTG domain-containing protein</fullName>
    </recommendedName>
</protein>
<gene>
    <name evidence="3" type="ORF">E3O65_13740</name>
</gene>
<keyword evidence="1" id="KW-1133">Transmembrane helix</keyword>
<dbReference type="RefSeq" id="WP_134364302.1">
    <property type="nucleotide sequence ID" value="NZ_SOGJ01000028.1"/>
</dbReference>
<keyword evidence="1" id="KW-0472">Membrane</keyword>
<evidence type="ECO:0000313" key="4">
    <source>
        <dbReference type="Proteomes" id="UP000298355"/>
    </source>
</evidence>
<evidence type="ECO:0000256" key="1">
    <source>
        <dbReference type="SAM" id="Phobius"/>
    </source>
</evidence>
<evidence type="ECO:0000256" key="2">
    <source>
        <dbReference type="SAM" id="SignalP"/>
    </source>
</evidence>
<comment type="caution">
    <text evidence="3">The sequence shown here is derived from an EMBL/GenBank/DDBJ whole genome shotgun (WGS) entry which is preliminary data.</text>
</comment>
<sequence>MSRTRLVRGVVATIATSSLALVGVGLGAGSAAADIQSEIFTSSVAWSYIDDQTGSIGDARQYDYESDVTGWTDDAFDDFGYLTLTDPVSGGYWNFLADQPAMSTINDGGTSTLTMTGTSVWTYPADSPSPLAEGFVPPAQYTVVLTLTLEGNYARWSYAIDGPDVEGLELEFGGNLGSDTDSVFLTDDTTVVSSDGGTYTPGDPVLGYSAVTDGTFNGWFTNDLDDEVSARATGAANFAVTLVAADWTVCGFDEAQTFVESIVSTLPTTFGESYETFGSCFTFEPVALKQGVAVNQVLVYTVAPELIEFGYFVDGYVTAELPDLPAGLSYASETLEDGTVQITLTGTPTEGGSFTPTAVFYQIYPEDAEPGRDRLTPTVQAGQLPIYSAVSLFVEPLAVPTPVLPGAAAPAALAAPAVLAATGFDGGLAAGLGGLVALLGTALLVMNARHKRQA</sequence>
<reference evidence="3 4" key="1">
    <citation type="submission" date="2019-03" db="EMBL/GenBank/DDBJ databases">
        <title>Genomics of glacier-inhabiting Cryobacterium strains.</title>
        <authorList>
            <person name="Liu Q."/>
            <person name="Xin Y.-H."/>
        </authorList>
    </citation>
    <scope>NUCLEOTIDE SEQUENCE [LARGE SCALE GENOMIC DNA]</scope>
    <source>
        <strain evidence="3 4">TMT4-23</strain>
    </source>
</reference>
<proteinExistence type="predicted"/>
<evidence type="ECO:0008006" key="5">
    <source>
        <dbReference type="Google" id="ProtNLM"/>
    </source>
</evidence>
<evidence type="ECO:0000313" key="3">
    <source>
        <dbReference type="EMBL" id="TFC96102.1"/>
    </source>
</evidence>
<accession>A0ABY2IW09</accession>
<keyword evidence="4" id="KW-1185">Reference proteome</keyword>
<keyword evidence="2" id="KW-0732">Signal</keyword>
<feature type="chain" id="PRO_5046249444" description="Gram-positive cocci surface proteins LPxTG domain-containing protein" evidence="2">
    <location>
        <begin position="34"/>
        <end position="454"/>
    </location>
</feature>